<evidence type="ECO:0000256" key="1">
    <source>
        <dbReference type="SAM" id="MobiDB-lite"/>
    </source>
</evidence>
<protein>
    <submittedName>
        <fullName evidence="2">Uncharacterized protein</fullName>
    </submittedName>
</protein>
<evidence type="ECO:0000313" key="2">
    <source>
        <dbReference type="EMBL" id="KAK6180185.1"/>
    </source>
</evidence>
<reference evidence="2 3" key="1">
    <citation type="submission" date="2024-01" db="EMBL/GenBank/DDBJ databases">
        <title>The genome of the rayed Mediterranean limpet Patella caerulea (Linnaeus, 1758).</title>
        <authorList>
            <person name="Anh-Thu Weber A."/>
            <person name="Halstead-Nussloch G."/>
        </authorList>
    </citation>
    <scope>NUCLEOTIDE SEQUENCE [LARGE SCALE GENOMIC DNA]</scope>
    <source>
        <strain evidence="2">AATW-2023a</strain>
        <tissue evidence="2">Whole specimen</tissue>
    </source>
</reference>
<feature type="compositionally biased region" description="Polar residues" evidence="1">
    <location>
        <begin position="1"/>
        <end position="13"/>
    </location>
</feature>
<organism evidence="2 3">
    <name type="scientific">Patella caerulea</name>
    <name type="common">Rayed Mediterranean limpet</name>
    <dbReference type="NCBI Taxonomy" id="87958"/>
    <lineage>
        <taxon>Eukaryota</taxon>
        <taxon>Metazoa</taxon>
        <taxon>Spiralia</taxon>
        <taxon>Lophotrochozoa</taxon>
        <taxon>Mollusca</taxon>
        <taxon>Gastropoda</taxon>
        <taxon>Patellogastropoda</taxon>
        <taxon>Patelloidea</taxon>
        <taxon>Patellidae</taxon>
        <taxon>Patella</taxon>
    </lineage>
</organism>
<accession>A0AAN8JRE3</accession>
<proteinExistence type="predicted"/>
<dbReference type="Proteomes" id="UP001347796">
    <property type="component" value="Unassembled WGS sequence"/>
</dbReference>
<keyword evidence="3" id="KW-1185">Reference proteome</keyword>
<feature type="compositionally biased region" description="Polar residues" evidence="1">
    <location>
        <begin position="21"/>
        <end position="31"/>
    </location>
</feature>
<feature type="region of interest" description="Disordered" evidence="1">
    <location>
        <begin position="1"/>
        <end position="35"/>
    </location>
</feature>
<feature type="compositionally biased region" description="Polar residues" evidence="1">
    <location>
        <begin position="58"/>
        <end position="78"/>
    </location>
</feature>
<dbReference type="EMBL" id="JAZGQO010000008">
    <property type="protein sequence ID" value="KAK6180185.1"/>
    <property type="molecule type" value="Genomic_DNA"/>
</dbReference>
<gene>
    <name evidence="2" type="ORF">SNE40_012380</name>
</gene>
<feature type="region of interest" description="Disordered" evidence="1">
    <location>
        <begin position="50"/>
        <end position="78"/>
    </location>
</feature>
<evidence type="ECO:0000313" key="3">
    <source>
        <dbReference type="Proteomes" id="UP001347796"/>
    </source>
</evidence>
<name>A0AAN8JRE3_PATCE</name>
<dbReference type="AlphaFoldDB" id="A0AAN8JRE3"/>
<comment type="caution">
    <text evidence="2">The sequence shown here is derived from an EMBL/GenBank/DDBJ whole genome shotgun (WGS) entry which is preliminary data.</text>
</comment>
<sequence>MVTNTDQQISTQHGLIESHENGSTTLSTYIDSPSLRPVEEDIDMLQSVHNSMKRSDSDNTQQYRSSWPDTPKKSQQPDCNMVCNNNNMEEAIDRLFKERQSHQQLLESVCGPQLFTVNKTLSAKNVQSNGESYNHINSNNLQSDDNRGEITGGQWGILGK</sequence>